<dbReference type="RefSeq" id="WP_378255170.1">
    <property type="nucleotide sequence ID" value="NZ_JBHSIT010000003.1"/>
</dbReference>
<keyword evidence="2" id="KW-1185">Reference proteome</keyword>
<sequence>MTDPLGDHTDMITAFENCAESRHRETGEFPRLTTVSVPMKPDPQEFETENEAANVPDGGDDDGCVLRLGLSEAVLLGDDVVVPPDA</sequence>
<reference evidence="2" key="1">
    <citation type="journal article" date="2019" name="Int. J. Syst. Evol. Microbiol.">
        <title>The Global Catalogue of Microorganisms (GCM) 10K type strain sequencing project: providing services to taxonomists for standard genome sequencing and annotation.</title>
        <authorList>
            <consortium name="The Broad Institute Genomics Platform"/>
            <consortium name="The Broad Institute Genome Sequencing Center for Infectious Disease"/>
            <person name="Wu L."/>
            <person name="Ma J."/>
        </authorList>
    </citation>
    <scope>NUCLEOTIDE SEQUENCE [LARGE SCALE GENOMIC DNA]</scope>
    <source>
        <strain evidence="2">KLKA75</strain>
    </source>
</reference>
<evidence type="ECO:0000313" key="2">
    <source>
        <dbReference type="Proteomes" id="UP001595872"/>
    </source>
</evidence>
<name>A0ABV9TYA4_9ACTN</name>
<evidence type="ECO:0000313" key="1">
    <source>
        <dbReference type="EMBL" id="MFC4908468.1"/>
    </source>
</evidence>
<proteinExistence type="predicted"/>
<dbReference type="EMBL" id="JBHSIT010000003">
    <property type="protein sequence ID" value="MFC4908468.1"/>
    <property type="molecule type" value="Genomic_DNA"/>
</dbReference>
<protein>
    <submittedName>
        <fullName evidence="1">Uncharacterized protein</fullName>
    </submittedName>
</protein>
<organism evidence="1 2">
    <name type="scientific">Actinomadura gamaensis</name>
    <dbReference type="NCBI Taxonomy" id="1763541"/>
    <lineage>
        <taxon>Bacteria</taxon>
        <taxon>Bacillati</taxon>
        <taxon>Actinomycetota</taxon>
        <taxon>Actinomycetes</taxon>
        <taxon>Streptosporangiales</taxon>
        <taxon>Thermomonosporaceae</taxon>
        <taxon>Actinomadura</taxon>
    </lineage>
</organism>
<comment type="caution">
    <text evidence="1">The sequence shown here is derived from an EMBL/GenBank/DDBJ whole genome shotgun (WGS) entry which is preliminary data.</text>
</comment>
<accession>A0ABV9TYA4</accession>
<gene>
    <name evidence="1" type="ORF">ACFPCY_14135</name>
</gene>
<dbReference type="Proteomes" id="UP001595872">
    <property type="component" value="Unassembled WGS sequence"/>
</dbReference>